<sequence>MVRPNGRRGDDDLGPVMDRTGRVEGRTVTTLSTGVRGRHSTSDLPATPTHLAPGFNHGTACKPYIQQFPMLGYKNENKLLDICLRLDVMAADEFGYRQCISAHPIQPQEARRPPNSRMYVLRNTFVEALWLEAPSNLLTETWTSVPAIPSSSCTDDYMESWEYSQWLSPIGSSRYATPGSVGFDCT</sequence>
<protein>
    <submittedName>
        <fullName evidence="1">Uncharacterized protein</fullName>
    </submittedName>
</protein>
<reference evidence="2" key="1">
    <citation type="journal article" date="2023" name="Nat. Plants">
        <title>Single-cell RNA sequencing provides a high-resolution roadmap for understanding the multicellular compartmentation of specialized metabolism.</title>
        <authorList>
            <person name="Sun S."/>
            <person name="Shen X."/>
            <person name="Li Y."/>
            <person name="Li Y."/>
            <person name="Wang S."/>
            <person name="Li R."/>
            <person name="Zhang H."/>
            <person name="Shen G."/>
            <person name="Guo B."/>
            <person name="Wei J."/>
            <person name="Xu J."/>
            <person name="St-Pierre B."/>
            <person name="Chen S."/>
            <person name="Sun C."/>
        </authorList>
    </citation>
    <scope>NUCLEOTIDE SEQUENCE [LARGE SCALE GENOMIC DNA]</scope>
</reference>
<proteinExistence type="predicted"/>
<gene>
    <name evidence="1" type="ORF">M9H77_31566</name>
</gene>
<accession>A0ACC0A1B6</accession>
<comment type="caution">
    <text evidence="1">The sequence shown here is derived from an EMBL/GenBank/DDBJ whole genome shotgun (WGS) entry which is preliminary data.</text>
</comment>
<dbReference type="EMBL" id="CM044707">
    <property type="protein sequence ID" value="KAI5654379.1"/>
    <property type="molecule type" value="Genomic_DNA"/>
</dbReference>
<evidence type="ECO:0000313" key="2">
    <source>
        <dbReference type="Proteomes" id="UP001060085"/>
    </source>
</evidence>
<name>A0ACC0A1B6_CATRO</name>
<dbReference type="Proteomes" id="UP001060085">
    <property type="component" value="Linkage Group LG07"/>
</dbReference>
<keyword evidence="2" id="KW-1185">Reference proteome</keyword>
<evidence type="ECO:0000313" key="1">
    <source>
        <dbReference type="EMBL" id="KAI5654379.1"/>
    </source>
</evidence>
<organism evidence="1 2">
    <name type="scientific">Catharanthus roseus</name>
    <name type="common">Madagascar periwinkle</name>
    <name type="synonym">Vinca rosea</name>
    <dbReference type="NCBI Taxonomy" id="4058"/>
    <lineage>
        <taxon>Eukaryota</taxon>
        <taxon>Viridiplantae</taxon>
        <taxon>Streptophyta</taxon>
        <taxon>Embryophyta</taxon>
        <taxon>Tracheophyta</taxon>
        <taxon>Spermatophyta</taxon>
        <taxon>Magnoliopsida</taxon>
        <taxon>eudicotyledons</taxon>
        <taxon>Gunneridae</taxon>
        <taxon>Pentapetalae</taxon>
        <taxon>asterids</taxon>
        <taxon>lamiids</taxon>
        <taxon>Gentianales</taxon>
        <taxon>Apocynaceae</taxon>
        <taxon>Rauvolfioideae</taxon>
        <taxon>Vinceae</taxon>
        <taxon>Catharanthinae</taxon>
        <taxon>Catharanthus</taxon>
    </lineage>
</organism>